<dbReference type="AlphaFoldDB" id="A0A9P6CEW3"/>
<protein>
    <submittedName>
        <fullName evidence="2">Uncharacterized protein</fullName>
    </submittedName>
</protein>
<feature type="region of interest" description="Disordered" evidence="1">
    <location>
        <begin position="1"/>
        <end position="25"/>
    </location>
</feature>
<comment type="caution">
    <text evidence="2">The sequence shown here is derived from an EMBL/GenBank/DDBJ whole genome shotgun (WGS) entry which is preliminary data.</text>
</comment>
<dbReference type="Proteomes" id="UP000807353">
    <property type="component" value="Unassembled WGS sequence"/>
</dbReference>
<feature type="compositionally biased region" description="Low complexity" evidence="1">
    <location>
        <begin position="1"/>
        <end position="18"/>
    </location>
</feature>
<evidence type="ECO:0000313" key="2">
    <source>
        <dbReference type="EMBL" id="KAF9459595.1"/>
    </source>
</evidence>
<evidence type="ECO:0000256" key="1">
    <source>
        <dbReference type="SAM" id="MobiDB-lite"/>
    </source>
</evidence>
<keyword evidence="3" id="KW-1185">Reference proteome</keyword>
<dbReference type="EMBL" id="MU150313">
    <property type="protein sequence ID" value="KAF9459595.1"/>
    <property type="molecule type" value="Genomic_DNA"/>
</dbReference>
<gene>
    <name evidence="2" type="ORF">BDZ94DRAFT_1324658</name>
</gene>
<evidence type="ECO:0000313" key="3">
    <source>
        <dbReference type="Proteomes" id="UP000807353"/>
    </source>
</evidence>
<accession>A0A9P6CEW3</accession>
<sequence length="182" mass="21002">MLPPQSSTSYTRTGSYSSDEASVRSLPPPHIISTCLEPTASLLERSSPNDILSFIPHPVLYPFFDHFSVSSRYIEQQYRQVLDMHEILRIEEMLQTVRQNKYPFQNFQDARDTASTLTRKVVEGLSYIEKHCRESGMKIDLRAIREDRKSSFESVYPYTVLLPYTRAQGFFDEEDGLCSNST</sequence>
<organism evidence="2 3">
    <name type="scientific">Collybia nuda</name>
    <dbReference type="NCBI Taxonomy" id="64659"/>
    <lineage>
        <taxon>Eukaryota</taxon>
        <taxon>Fungi</taxon>
        <taxon>Dikarya</taxon>
        <taxon>Basidiomycota</taxon>
        <taxon>Agaricomycotina</taxon>
        <taxon>Agaricomycetes</taxon>
        <taxon>Agaricomycetidae</taxon>
        <taxon>Agaricales</taxon>
        <taxon>Tricholomatineae</taxon>
        <taxon>Clitocybaceae</taxon>
        <taxon>Collybia</taxon>
    </lineage>
</organism>
<dbReference type="OrthoDB" id="10486942at2759"/>
<proteinExistence type="predicted"/>
<name>A0A9P6CEW3_9AGAR</name>
<reference evidence="2" key="1">
    <citation type="submission" date="2020-11" db="EMBL/GenBank/DDBJ databases">
        <authorList>
            <consortium name="DOE Joint Genome Institute"/>
            <person name="Ahrendt S."/>
            <person name="Riley R."/>
            <person name="Andreopoulos W."/>
            <person name="Labutti K."/>
            <person name="Pangilinan J."/>
            <person name="Ruiz-Duenas F.J."/>
            <person name="Barrasa J.M."/>
            <person name="Sanchez-Garcia M."/>
            <person name="Camarero S."/>
            <person name="Miyauchi S."/>
            <person name="Serrano A."/>
            <person name="Linde D."/>
            <person name="Babiker R."/>
            <person name="Drula E."/>
            <person name="Ayuso-Fernandez I."/>
            <person name="Pacheco R."/>
            <person name="Padilla G."/>
            <person name="Ferreira P."/>
            <person name="Barriuso J."/>
            <person name="Kellner H."/>
            <person name="Castanera R."/>
            <person name="Alfaro M."/>
            <person name="Ramirez L."/>
            <person name="Pisabarro A.G."/>
            <person name="Kuo A."/>
            <person name="Tritt A."/>
            <person name="Lipzen A."/>
            <person name="He G."/>
            <person name="Yan M."/>
            <person name="Ng V."/>
            <person name="Cullen D."/>
            <person name="Martin F."/>
            <person name="Rosso M.-N."/>
            <person name="Henrissat B."/>
            <person name="Hibbett D."/>
            <person name="Martinez A.T."/>
            <person name="Grigoriev I.V."/>
        </authorList>
    </citation>
    <scope>NUCLEOTIDE SEQUENCE</scope>
    <source>
        <strain evidence="2">CBS 247.69</strain>
    </source>
</reference>